<evidence type="ECO:0000259" key="1">
    <source>
        <dbReference type="Pfam" id="PF17892"/>
    </source>
</evidence>
<sequence>MSLSISDLFDESFYLVNNPDVAEAVRQGFFISGFEHFIQFGQFEVVNSPSRNPSPLFDEAFYLTNNPDVAEAVRQGFFPNGFQHFIQFGQFELGNSPTRSPSFLFDEAYYLANNPDVLSAVKASVFNSGFEHFIRFGQFEADTTQTRNPSIFYNERFYLEHNSDVAAAVASGSFASGFRHFVFFGIKEGRTAINTPPVAGSESFTVDEDTLTLLPSLLANDSDRDGDPLVIAGFTSPAHGSLTTNTDGTFSYTPELNYEGTDSFTYTVSDGYGGVASSTVTITINPSPDTPVAGNDAFTTNEDTALSFTSTELLRNDFDPEGDTFFFDNFVQPANGTVEGLGNGTFIYNPKSNFNGTDSFTYTITDGNGTTVASTVNLTVRSVNDVPIAGNDTFSTNEDTEVSFSRATLLSNDTDADGNPILITGFTQPLNGRLVDLGGSYIYTPKSNFNGTDTFTYTITDGRGGNTTAVVTLNVNAINDAPIAGNDIITTNEDTSVTFTQANLLLNDSDADQDTPLITSFSQPGRGVLASSNGSLTYTPTANFSGSDSFTYVVTDGKGSSTTATVTLVVNSVQDIPVANNDAFTTSEDTELLITPNELLRNDSDADQQQLLINSFGPALNGAIRDNGNQTFTYTPSPNFNGSDSFTYTITDGSGGTATATVNVNVTSVNDIPVASSDAVTTNEDSLVLITNVLTNDRDADQDAIAIISFTQPSSGTVDSRNNGSFNYIPNPDFNGSDSFTYTISDGRGGSTTGVVNITVNAVNDLPIANSDTASTNEDTQATIVNVLANDSDIEGDTFFLSSSTSATNGQLIDQGNGTFRYTPNTNFNGTDSFTYTITDSNGGSASATVNITVNAVNDAPIAISDTASTTEDTQVNIPVLTNDTDAEGDVLSVSNFSLATKGSLSQNNGVFTYTPNANANGTDSFTYTISDGNGGSASATVNVTITPVNDAPIAISDTASTPEDTQVNIPVLTNDTDVEGNPLSITGVSVNPTRGSVVNNNGVFTYTPNANVNGTDSFTYTISDGNGGSASATVNITVNAVNDAPIAISDTASTPEDTVVTINAFANDTDAENDVLSVSNFSLATKGSLSQNNGVFTYTPNANANGTDSFTYTISDGNGGSASATVNITVNAVNDAPIAISDTASTPEDTQVNIPVLTNDTDVEGNPLSITGVSVNPTRGSVVNNNGVFTYTPNANANGSDSFTYTISDGNGGSASATVNVTITPVNDAPIAISDTASTTEDTQVNIPVLTNDTDVEGNPLSITGVSVNPTRGSVVSNNGVFTYTPNANANGTDSFTYTIGDGNGGSASATVNVTITPVNDAPIANSDTVTTNEDTVVTIAALANDTDVEGNTLSITGNTNPANGSVISNNGTFRYTPTTNFNGSDSFTYTISDGNGGTASATVNITVAAVNDLPKASADLLVVDATTSTTIIPGTLLANDTDVEGTLTIASTTQPTRGSLEARPDGTYVYNATSGANGSDSFTYTVSDGAGGNATATVNLIVAQSIDSNFSLAANENITAATTIPHTSVSVRGDGSFDYYSFIIGSASGQGSVQGIFDIDFADQGGTAALDTEIFLFDNRGTLLATNDDAGSPDAGSSSLNDSYLTYNFNAPGRYVIGVAKVESTNTIGSGITGTPLTANDSYTLNVSIENHFTV</sequence>
<dbReference type="SUPFAM" id="SSF49313">
    <property type="entry name" value="Cadherin-like"/>
    <property type="match status" value="3"/>
</dbReference>
<accession>A0ABV0J802</accession>
<dbReference type="Pfam" id="PF17892">
    <property type="entry name" value="Cadherin_5"/>
    <property type="match status" value="3"/>
</dbReference>
<gene>
    <name evidence="2" type="ORF">NC998_09015</name>
</gene>
<dbReference type="PANTHER" id="PTHR34720">
    <property type="entry name" value="MICROCYSTIN DEPENDENT PROTEIN"/>
    <property type="match status" value="1"/>
</dbReference>
<name>A0ABV0J802_9CYAN</name>
<reference evidence="2 3" key="1">
    <citation type="submission" date="2022-04" db="EMBL/GenBank/DDBJ databases">
        <title>Positive selection, recombination, and allopatry shape intraspecific diversity of widespread and dominant cyanobacteria.</title>
        <authorList>
            <person name="Wei J."/>
            <person name="Shu W."/>
            <person name="Hu C."/>
        </authorList>
    </citation>
    <scope>NUCLEOTIDE SEQUENCE [LARGE SCALE GENOMIC DNA]</scope>
    <source>
        <strain evidence="2 3">GB2-A4</strain>
    </source>
</reference>
<dbReference type="InterPro" id="IPR041690">
    <property type="entry name" value="Cadherin_5"/>
</dbReference>
<feature type="domain" description="Cadherin-like" evidence="1">
    <location>
        <begin position="574"/>
        <end position="667"/>
    </location>
</feature>
<feature type="domain" description="Cadherin-like" evidence="1">
    <location>
        <begin position="479"/>
        <end position="571"/>
    </location>
</feature>
<dbReference type="PANTHER" id="PTHR34720:SF9">
    <property type="entry name" value="BLR4714 PROTEIN"/>
    <property type="match status" value="1"/>
</dbReference>
<dbReference type="InterPro" id="IPR015919">
    <property type="entry name" value="Cadherin-like_sf"/>
</dbReference>
<feature type="domain" description="Cadherin-like" evidence="1">
    <location>
        <begin position="289"/>
        <end position="380"/>
    </location>
</feature>
<keyword evidence="3" id="KW-1185">Reference proteome</keyword>
<comment type="caution">
    <text evidence="2">The sequence shown here is derived from an EMBL/GenBank/DDBJ whole genome shotgun (WGS) entry which is preliminary data.</text>
</comment>
<dbReference type="RefSeq" id="WP_190438036.1">
    <property type="nucleotide sequence ID" value="NZ_JAMPKM010000004.1"/>
</dbReference>
<organism evidence="2 3">
    <name type="scientific">Trichocoleus desertorum GB2-A4</name>
    <dbReference type="NCBI Taxonomy" id="2933944"/>
    <lineage>
        <taxon>Bacteria</taxon>
        <taxon>Bacillati</taxon>
        <taxon>Cyanobacteriota</taxon>
        <taxon>Cyanophyceae</taxon>
        <taxon>Leptolyngbyales</taxon>
        <taxon>Trichocoleusaceae</taxon>
        <taxon>Trichocoleus</taxon>
    </lineage>
</organism>
<proteinExistence type="predicted"/>
<evidence type="ECO:0000313" key="3">
    <source>
        <dbReference type="Proteomes" id="UP001464891"/>
    </source>
</evidence>
<dbReference type="Gene3D" id="2.60.40.3440">
    <property type="match status" value="10"/>
</dbReference>
<dbReference type="Gene3D" id="2.60.40.2810">
    <property type="match status" value="4"/>
</dbReference>
<dbReference type="Pfam" id="PF17963">
    <property type="entry name" value="Big_9"/>
    <property type="match status" value="11"/>
</dbReference>
<dbReference type="InterPro" id="IPR010221">
    <property type="entry name" value="VCBS_dom"/>
</dbReference>
<evidence type="ECO:0000313" key="2">
    <source>
        <dbReference type="EMBL" id="MEP0817235.1"/>
    </source>
</evidence>
<dbReference type="NCBIfam" id="NF012211">
    <property type="entry name" value="tand_rpt_95"/>
    <property type="match status" value="14"/>
</dbReference>
<dbReference type="Proteomes" id="UP001464891">
    <property type="component" value="Unassembled WGS sequence"/>
</dbReference>
<protein>
    <submittedName>
        <fullName evidence="2">Tandem-95 repeat protein</fullName>
    </submittedName>
</protein>
<dbReference type="EMBL" id="JAMPKM010000004">
    <property type="protein sequence ID" value="MEP0817235.1"/>
    <property type="molecule type" value="Genomic_DNA"/>
</dbReference>
<dbReference type="NCBIfam" id="TIGR01965">
    <property type="entry name" value="VCBS_repeat"/>
    <property type="match status" value="4"/>
</dbReference>